<dbReference type="Gene3D" id="3.90.180.10">
    <property type="entry name" value="Medium-chain alcohol dehydrogenases, catalytic domain"/>
    <property type="match status" value="1"/>
</dbReference>
<evidence type="ECO:0000256" key="3">
    <source>
        <dbReference type="ARBA" id="ARBA00023002"/>
    </source>
</evidence>
<dbReference type="PANTHER" id="PTHR43401:SF2">
    <property type="entry name" value="L-THREONINE 3-DEHYDROGENASE"/>
    <property type="match status" value="1"/>
</dbReference>
<dbReference type="RefSeq" id="WP_236613936.1">
    <property type="nucleotide sequence ID" value="NZ_AURB01000192.1"/>
</dbReference>
<dbReference type="GO" id="GO:0046872">
    <property type="term" value="F:metal ion binding"/>
    <property type="evidence" value="ECO:0007669"/>
    <property type="project" value="UniProtKB-KW"/>
</dbReference>
<dbReference type="SUPFAM" id="SSF50129">
    <property type="entry name" value="GroES-like"/>
    <property type="match status" value="1"/>
</dbReference>
<dbReference type="Pfam" id="PF08240">
    <property type="entry name" value="ADH_N"/>
    <property type="match status" value="1"/>
</dbReference>
<dbReference type="InterPro" id="IPR050129">
    <property type="entry name" value="Zn_alcohol_dh"/>
</dbReference>
<dbReference type="CDD" id="cd08261">
    <property type="entry name" value="Zn_ADH7"/>
    <property type="match status" value="1"/>
</dbReference>
<dbReference type="InterPro" id="IPR013149">
    <property type="entry name" value="ADH-like_C"/>
</dbReference>
<dbReference type="PANTHER" id="PTHR43401">
    <property type="entry name" value="L-THREONINE 3-DEHYDROGENASE"/>
    <property type="match status" value="1"/>
</dbReference>
<dbReference type="InterPro" id="IPR036291">
    <property type="entry name" value="NAD(P)-bd_dom_sf"/>
</dbReference>
<dbReference type="Pfam" id="PF00107">
    <property type="entry name" value="ADH_zinc_N"/>
    <property type="match status" value="1"/>
</dbReference>
<dbReference type="KEGG" id="aaco:K1I37_08825"/>
<evidence type="ECO:0000313" key="6">
    <source>
        <dbReference type="Proteomes" id="UP000829401"/>
    </source>
</evidence>
<sequence>MTKPFTIEFREIAQPVPKPHEVLVRVQAAGICGSDVHFYDGSNPYANYPQTFGHELSGIVEAVGDETPSSLVGKRVVVEPAVPCGHCYACSINRPNACANIDMIGSVRAGGFADYVTVPAHHVHAMPDDMRFEVGALCEPFSIGAQAIRRSGMKGGETVAILGMGPIGLTILSQLKRTIDATVFAIDVVPERLQLALDFGADAVIDARDVDIVAHILSKTNGEGANIVLEAAGLPKTIEQTIHLVSAAGRIVIVGLTGQDVRFPGQLLTKKDIEIYGTRHSVGLFPAVMQFLHENPDVADKFISQRMDFTELESALKLAKSQPAQVTKIILSYS</sequence>
<feature type="domain" description="Enoyl reductase (ER)" evidence="4">
    <location>
        <begin position="6"/>
        <end position="331"/>
    </location>
</feature>
<dbReference type="Gene3D" id="3.40.50.720">
    <property type="entry name" value="NAD(P)-binding Rossmann-like Domain"/>
    <property type="match status" value="1"/>
</dbReference>
<evidence type="ECO:0000256" key="1">
    <source>
        <dbReference type="ARBA" id="ARBA00022723"/>
    </source>
</evidence>
<evidence type="ECO:0000259" key="4">
    <source>
        <dbReference type="SMART" id="SM00829"/>
    </source>
</evidence>
<proteinExistence type="predicted"/>
<keyword evidence="2" id="KW-0862">Zinc</keyword>
<dbReference type="AlphaFoldDB" id="A0A9E6ZPH8"/>
<organism evidence="5 6">
    <name type="scientific">Alicyclobacillus acidoterrestris (strain ATCC 49025 / DSM 3922 / CIP 106132 / NCIMB 13137 / GD3B)</name>
    <dbReference type="NCBI Taxonomy" id="1356854"/>
    <lineage>
        <taxon>Bacteria</taxon>
        <taxon>Bacillati</taxon>
        <taxon>Bacillota</taxon>
        <taxon>Bacilli</taxon>
        <taxon>Bacillales</taxon>
        <taxon>Alicyclobacillaceae</taxon>
        <taxon>Alicyclobacillus</taxon>
    </lineage>
</organism>
<dbReference type="SMART" id="SM00829">
    <property type="entry name" value="PKS_ER"/>
    <property type="match status" value="1"/>
</dbReference>
<dbReference type="SUPFAM" id="SSF51735">
    <property type="entry name" value="NAD(P)-binding Rossmann-fold domains"/>
    <property type="match status" value="1"/>
</dbReference>
<dbReference type="InterPro" id="IPR013154">
    <property type="entry name" value="ADH-like_N"/>
</dbReference>
<dbReference type="Proteomes" id="UP000829401">
    <property type="component" value="Chromosome"/>
</dbReference>
<evidence type="ECO:0000256" key="2">
    <source>
        <dbReference type="ARBA" id="ARBA00022833"/>
    </source>
</evidence>
<dbReference type="GO" id="GO:0016491">
    <property type="term" value="F:oxidoreductase activity"/>
    <property type="evidence" value="ECO:0007669"/>
    <property type="project" value="UniProtKB-KW"/>
</dbReference>
<accession>A0A9E6ZPH8</accession>
<keyword evidence="6" id="KW-1185">Reference proteome</keyword>
<keyword evidence="1" id="KW-0479">Metal-binding</keyword>
<keyword evidence="3" id="KW-0560">Oxidoreductase</keyword>
<dbReference type="EMBL" id="CP080467">
    <property type="protein sequence ID" value="UNO50816.1"/>
    <property type="molecule type" value="Genomic_DNA"/>
</dbReference>
<protein>
    <submittedName>
        <fullName evidence="5">Zinc-binding alcohol dehydrogenase family protein</fullName>
    </submittedName>
</protein>
<dbReference type="InterPro" id="IPR011032">
    <property type="entry name" value="GroES-like_sf"/>
</dbReference>
<evidence type="ECO:0000313" key="5">
    <source>
        <dbReference type="EMBL" id="UNO50816.1"/>
    </source>
</evidence>
<dbReference type="InterPro" id="IPR020843">
    <property type="entry name" value="ER"/>
</dbReference>
<name>A0A9E6ZPH8_ALIAG</name>
<gene>
    <name evidence="5" type="ORF">K1I37_08825</name>
</gene>
<reference evidence="6" key="1">
    <citation type="journal article" date="2022" name="G3 (Bethesda)">
        <title>Unveiling the complete genome sequence of Alicyclobacillus acidoterrestris DSM 3922T, a taint-producing strain.</title>
        <authorList>
            <person name="Leonardo I.C."/>
            <person name="Barreto Crespo M.T."/>
            <person name="Gaspar F.B."/>
        </authorList>
    </citation>
    <scope>NUCLEOTIDE SEQUENCE [LARGE SCALE GENOMIC DNA]</scope>
    <source>
        <strain evidence="6">DSM 3922</strain>
    </source>
</reference>